<evidence type="ECO:0000313" key="3">
    <source>
        <dbReference type="Proteomes" id="UP000318431"/>
    </source>
</evidence>
<comment type="caution">
    <text evidence="2">The sequence shown here is derived from an EMBL/GenBank/DDBJ whole genome shotgun (WGS) entry which is preliminary data.</text>
</comment>
<dbReference type="AlphaFoldDB" id="A0A562R347"/>
<dbReference type="EMBL" id="VLLB01000006">
    <property type="protein sequence ID" value="TWI63488.1"/>
    <property type="molecule type" value="Genomic_DNA"/>
</dbReference>
<dbReference type="OrthoDB" id="197869at2"/>
<name>A0A562R347_9BURK</name>
<evidence type="ECO:0000313" key="2">
    <source>
        <dbReference type="EMBL" id="TWI63488.1"/>
    </source>
</evidence>
<dbReference type="Proteomes" id="UP000318431">
    <property type="component" value="Unassembled WGS sequence"/>
</dbReference>
<feature type="chain" id="PRO_5021747059" description="Porin" evidence="1">
    <location>
        <begin position="22"/>
        <end position="416"/>
    </location>
</feature>
<gene>
    <name evidence="2" type="ORF">IP91_03458</name>
</gene>
<reference evidence="2 3" key="1">
    <citation type="journal article" date="2015" name="Stand. Genomic Sci.">
        <title>Genomic Encyclopedia of Bacterial and Archaeal Type Strains, Phase III: the genomes of soil and plant-associated and newly described type strains.</title>
        <authorList>
            <person name="Whitman W.B."/>
            <person name="Woyke T."/>
            <person name="Klenk H.P."/>
            <person name="Zhou Y."/>
            <person name="Lilburn T.G."/>
            <person name="Beck B.J."/>
            <person name="De Vos P."/>
            <person name="Vandamme P."/>
            <person name="Eisen J.A."/>
            <person name="Garrity G."/>
            <person name="Hugenholtz P."/>
            <person name="Kyrpides N.C."/>
        </authorList>
    </citation>
    <scope>NUCLEOTIDE SEQUENCE [LARGE SCALE GENOMIC DNA]</scope>
    <source>
        <strain evidence="2 3">CGMCC 1.10822</strain>
    </source>
</reference>
<dbReference type="SUPFAM" id="SSF56935">
    <property type="entry name" value="Porins"/>
    <property type="match status" value="1"/>
</dbReference>
<evidence type="ECO:0008006" key="4">
    <source>
        <dbReference type="Google" id="ProtNLM"/>
    </source>
</evidence>
<accession>A0A562R347</accession>
<dbReference type="RefSeq" id="WP_145650347.1">
    <property type="nucleotide sequence ID" value="NZ_VLLB01000006.1"/>
</dbReference>
<keyword evidence="3" id="KW-1185">Reference proteome</keyword>
<feature type="signal peptide" evidence="1">
    <location>
        <begin position="1"/>
        <end position="21"/>
    </location>
</feature>
<keyword evidence="1" id="KW-0732">Signal</keyword>
<proteinExistence type="predicted"/>
<evidence type="ECO:0000256" key="1">
    <source>
        <dbReference type="SAM" id="SignalP"/>
    </source>
</evidence>
<protein>
    <recommendedName>
        <fullName evidence="4">Porin</fullName>
    </recommendedName>
</protein>
<organism evidence="2 3">
    <name type="scientific">Pseudoduganella lurida</name>
    <dbReference type="NCBI Taxonomy" id="1036180"/>
    <lineage>
        <taxon>Bacteria</taxon>
        <taxon>Pseudomonadati</taxon>
        <taxon>Pseudomonadota</taxon>
        <taxon>Betaproteobacteria</taxon>
        <taxon>Burkholderiales</taxon>
        <taxon>Oxalobacteraceae</taxon>
        <taxon>Telluria group</taxon>
        <taxon>Pseudoduganella</taxon>
    </lineage>
</organism>
<sequence length="416" mass="44373">MKTRILAAMLVLPLAISTAYAQEVSDGPTVKISGFGTGALTATNTDDAEFARANQASGARKDARTGVDSNLGLQADITINSWLSLTGQGLVRKDAVDEYGAEATLAFAKAKVTDELSVRVGRLGSPIFLISEYRNVGYANTFIRPPQEMYSQVPFNGTDGIDAIWQHGFGPTSVTAQLSFGTNKNDIVGGQSMRLKKLTSVNLVAEYGPFTARLGHTQGRATLDGSPTLEGLYTSLRAAGTGYRLPVLNQLASDLELKDKKASFTSLGLAVDWNNFIGQSEFAKRRTDGFLADTTSWYVMGGYRIGKFTPYYTHAKVSIDSNVTNTVPGACPAGYPAACRATLAALSAGVNSMRTSGGGEQSTNSIGLRWDVYRSVDLKVQIDRVSPKNGRGLLINATPGFSRDITVGTVAVDFIF</sequence>